<dbReference type="EMBL" id="FODD01000099">
    <property type="protein sequence ID" value="SEP09377.1"/>
    <property type="molecule type" value="Genomic_DNA"/>
</dbReference>
<dbReference type="STRING" id="310780.SAMN05216267_10994"/>
<gene>
    <name evidence="1" type="ORF">SAMN05216267_10994</name>
</gene>
<evidence type="ECO:0000313" key="1">
    <source>
        <dbReference type="EMBL" id="SEP09377.1"/>
    </source>
</evidence>
<proteinExistence type="predicted"/>
<organism evidence="1 2">
    <name type="scientific">Actinacidiphila rubida</name>
    <dbReference type="NCBI Taxonomy" id="310780"/>
    <lineage>
        <taxon>Bacteria</taxon>
        <taxon>Bacillati</taxon>
        <taxon>Actinomycetota</taxon>
        <taxon>Actinomycetes</taxon>
        <taxon>Kitasatosporales</taxon>
        <taxon>Streptomycetaceae</taxon>
        <taxon>Actinacidiphila</taxon>
    </lineage>
</organism>
<keyword evidence="2" id="KW-1185">Reference proteome</keyword>
<dbReference type="Proteomes" id="UP000181951">
    <property type="component" value="Unassembled WGS sequence"/>
</dbReference>
<dbReference type="AlphaFoldDB" id="A0A1H8V2B8"/>
<protein>
    <submittedName>
        <fullName evidence="1">Uncharacterized protein</fullName>
    </submittedName>
</protein>
<reference evidence="1 2" key="1">
    <citation type="submission" date="2016-10" db="EMBL/GenBank/DDBJ databases">
        <authorList>
            <person name="de Groot N.N."/>
        </authorList>
    </citation>
    <scope>NUCLEOTIDE SEQUENCE [LARGE SCALE GENOMIC DNA]</scope>
    <source>
        <strain evidence="1 2">CGMCC 4.2026</strain>
    </source>
</reference>
<dbReference type="RefSeq" id="WP_069462086.1">
    <property type="nucleotide sequence ID" value="NZ_FODD01000099.1"/>
</dbReference>
<name>A0A1H8V2B8_9ACTN</name>
<sequence>MDIVYATLRRSPTVTETHGEVGEVTAILWAHATSDDGLEHVSGRCEADRLDLLLYFLSFTPGRPQAPARAGALLARCYQASPAMRRRYLAPGDKSGLTPGSGGTTV</sequence>
<dbReference type="OrthoDB" id="3872442at2"/>
<evidence type="ECO:0000313" key="2">
    <source>
        <dbReference type="Proteomes" id="UP000181951"/>
    </source>
</evidence>
<accession>A0A1H8V2B8</accession>